<protein>
    <submittedName>
        <fullName evidence="2">KTSC domain-containing protein</fullName>
    </submittedName>
</protein>
<comment type="caution">
    <text evidence="2">The sequence shown here is derived from an EMBL/GenBank/DDBJ whole genome shotgun (WGS) entry which is preliminary data.</text>
</comment>
<dbReference type="EMBL" id="RXOC01000003">
    <property type="protein sequence ID" value="RXF71019.1"/>
    <property type="molecule type" value="Genomic_DNA"/>
</dbReference>
<reference evidence="2 3" key="1">
    <citation type="submission" date="2018-12" db="EMBL/GenBank/DDBJ databases">
        <title>The Draft Genome Sequence of the Soil Bacterium Pedobacter tournemirensis R1.</title>
        <authorList>
            <person name="He J."/>
        </authorList>
    </citation>
    <scope>NUCLEOTIDE SEQUENCE [LARGE SCALE GENOMIC DNA]</scope>
    <source>
        <strain evidence="2 3">R1</strain>
    </source>
</reference>
<organism evidence="2 3">
    <name type="scientific">Arcticibacter tournemirensis</name>
    <dbReference type="NCBI Taxonomy" id="699437"/>
    <lineage>
        <taxon>Bacteria</taxon>
        <taxon>Pseudomonadati</taxon>
        <taxon>Bacteroidota</taxon>
        <taxon>Sphingobacteriia</taxon>
        <taxon>Sphingobacteriales</taxon>
        <taxon>Sphingobacteriaceae</taxon>
        <taxon>Arcticibacter</taxon>
    </lineage>
</organism>
<proteinExistence type="predicted"/>
<gene>
    <name evidence="2" type="ORF">EKH83_04725</name>
</gene>
<accession>A0A4Q0MDL4</accession>
<feature type="domain" description="KTSC" evidence="1">
    <location>
        <begin position="23"/>
        <end position="77"/>
    </location>
</feature>
<dbReference type="InterPro" id="IPR025309">
    <property type="entry name" value="KTSC_dom"/>
</dbReference>
<evidence type="ECO:0000313" key="2">
    <source>
        <dbReference type="EMBL" id="RXF71019.1"/>
    </source>
</evidence>
<evidence type="ECO:0000259" key="1">
    <source>
        <dbReference type="Pfam" id="PF13619"/>
    </source>
</evidence>
<name>A0A4Q0MDL4_9SPHI</name>
<evidence type="ECO:0000313" key="3">
    <source>
        <dbReference type="Proteomes" id="UP000290848"/>
    </source>
</evidence>
<dbReference type="AlphaFoldDB" id="A0A4Q0MDL4"/>
<dbReference type="RefSeq" id="WP_128768265.1">
    <property type="nucleotide sequence ID" value="NZ_RXOC01000003.1"/>
</dbReference>
<dbReference type="Pfam" id="PF13619">
    <property type="entry name" value="KTSC"/>
    <property type="match status" value="1"/>
</dbReference>
<dbReference type="Proteomes" id="UP000290848">
    <property type="component" value="Unassembled WGS sequence"/>
</dbReference>
<sequence>MKRKRLPPKNAVYTPDSGTTVMVNYHEKDRILEVEFTSGRAYHYHAVPLNIWEEYKEIIRSGGSSGEFVNYRIKPYYEVVSVEE</sequence>